<reference evidence="1" key="1">
    <citation type="submission" date="2018-06" db="EMBL/GenBank/DDBJ databases">
        <authorList>
            <person name="Zhirakovskaya E."/>
        </authorList>
    </citation>
    <scope>NUCLEOTIDE SEQUENCE</scope>
</reference>
<dbReference type="Pfam" id="PF21748">
    <property type="entry name" value="UPF0150"/>
    <property type="match status" value="1"/>
</dbReference>
<gene>
    <name evidence="1" type="ORF">MNBD_CHLOROFLEXI01-3578</name>
</gene>
<dbReference type="AlphaFoldDB" id="A0A3B0UJJ5"/>
<evidence type="ECO:0008006" key="2">
    <source>
        <dbReference type="Google" id="ProtNLM"/>
    </source>
</evidence>
<dbReference type="EMBL" id="UOEU01000193">
    <property type="protein sequence ID" value="VAW31301.1"/>
    <property type="molecule type" value="Genomic_DNA"/>
</dbReference>
<dbReference type="SUPFAM" id="SSF143100">
    <property type="entry name" value="TTHA1013/TTHA0281-like"/>
    <property type="match status" value="1"/>
</dbReference>
<dbReference type="InterPro" id="IPR035069">
    <property type="entry name" value="TTHA1013/TTHA0281-like"/>
</dbReference>
<name>A0A3B0UJJ5_9ZZZZ</name>
<accession>A0A3B0UJJ5</accession>
<dbReference type="Gene3D" id="3.30.160.250">
    <property type="match status" value="1"/>
</dbReference>
<dbReference type="InterPro" id="IPR049389">
    <property type="entry name" value="TTHA0281-like"/>
</dbReference>
<sequence length="139" mass="15707">MMSDKKDLDFYMNLAYKAEMTPEEDGSGFNGEISLLKGCMAFGETIEDAYQSLIEIKRAWFEIALQRGWEIPVPSVEEVKTYSGKFNVRLPRYLHRELVEFAEREGTSLNQLVVALLAKGTGQSWPLETVVSSPSHQPS</sequence>
<protein>
    <recommendedName>
        <fullName evidence="2">Toxin-antitoxin system HicB family antitoxin</fullName>
    </recommendedName>
</protein>
<dbReference type="InterPro" id="IPR013321">
    <property type="entry name" value="Arc_rbn_hlx_hlx"/>
</dbReference>
<dbReference type="Pfam" id="PF05534">
    <property type="entry name" value="HicB"/>
    <property type="match status" value="1"/>
</dbReference>
<dbReference type="SUPFAM" id="SSF47598">
    <property type="entry name" value="Ribbon-helix-helix"/>
    <property type="match status" value="1"/>
</dbReference>
<dbReference type="InterPro" id="IPR010985">
    <property type="entry name" value="Ribbon_hlx_hlx"/>
</dbReference>
<evidence type="ECO:0000313" key="1">
    <source>
        <dbReference type="EMBL" id="VAW31301.1"/>
    </source>
</evidence>
<dbReference type="Gene3D" id="1.10.1220.10">
    <property type="entry name" value="Met repressor-like"/>
    <property type="match status" value="1"/>
</dbReference>
<dbReference type="GO" id="GO:0006355">
    <property type="term" value="P:regulation of DNA-templated transcription"/>
    <property type="evidence" value="ECO:0007669"/>
    <property type="project" value="InterPro"/>
</dbReference>
<dbReference type="InterPro" id="IPR008651">
    <property type="entry name" value="Uncharacterised_HicB"/>
</dbReference>
<organism evidence="1">
    <name type="scientific">hydrothermal vent metagenome</name>
    <dbReference type="NCBI Taxonomy" id="652676"/>
    <lineage>
        <taxon>unclassified sequences</taxon>
        <taxon>metagenomes</taxon>
        <taxon>ecological metagenomes</taxon>
    </lineage>
</organism>
<proteinExistence type="predicted"/>